<dbReference type="InterPro" id="IPR029479">
    <property type="entry name" value="Nitroreductase"/>
</dbReference>
<comment type="cofactor">
    <cofactor evidence="1">
        <name>FMN</name>
        <dbReference type="ChEBI" id="CHEBI:58210"/>
    </cofactor>
</comment>
<keyword evidence="5" id="KW-0560">Oxidoreductase</keyword>
<keyword evidence="4" id="KW-0288">FMN</keyword>
<organism evidence="7 8">
    <name type="scientific">candidate division KSB3 bacterium</name>
    <dbReference type="NCBI Taxonomy" id="2044937"/>
    <lineage>
        <taxon>Bacteria</taxon>
        <taxon>candidate division KSB3</taxon>
    </lineage>
</organism>
<proteinExistence type="inferred from homology"/>
<dbReference type="EMBL" id="PDPS01000021">
    <property type="protein sequence ID" value="PID58825.1"/>
    <property type="molecule type" value="Genomic_DNA"/>
</dbReference>
<feature type="domain" description="Nitroreductase" evidence="6">
    <location>
        <begin position="7"/>
        <end position="63"/>
    </location>
</feature>
<dbReference type="PANTHER" id="PTHR43673">
    <property type="entry name" value="NAD(P)H NITROREDUCTASE YDGI-RELATED"/>
    <property type="match status" value="1"/>
</dbReference>
<evidence type="ECO:0000313" key="7">
    <source>
        <dbReference type="EMBL" id="PID58825.1"/>
    </source>
</evidence>
<dbReference type="SUPFAM" id="SSF55469">
    <property type="entry name" value="FMN-dependent nitroreductase-like"/>
    <property type="match status" value="1"/>
</dbReference>
<evidence type="ECO:0000313" key="8">
    <source>
        <dbReference type="Proteomes" id="UP000229740"/>
    </source>
</evidence>
<evidence type="ECO:0000256" key="3">
    <source>
        <dbReference type="ARBA" id="ARBA00022630"/>
    </source>
</evidence>
<name>A0A2G6E9S5_9BACT</name>
<evidence type="ECO:0000256" key="2">
    <source>
        <dbReference type="ARBA" id="ARBA00007118"/>
    </source>
</evidence>
<gene>
    <name evidence="7" type="ORF">CSB45_02160</name>
</gene>
<sequence>MEFNDLLRARYSVRAYKSDPVDADKLQRILDAARLAPTAANRQSFRLILIHTAGRERALSAIYAQPWFTQAPLLLCACGLPQENWVRRDGKNYNDVDVAIVMDHLILAAANEGLGSCWIGAFDVAAARAFLALPEEVEPIAFTPLGYPADTAGPKTRKDLHTLIYDERWPHDKT</sequence>
<evidence type="ECO:0000256" key="1">
    <source>
        <dbReference type="ARBA" id="ARBA00001917"/>
    </source>
</evidence>
<dbReference type="GO" id="GO:0016491">
    <property type="term" value="F:oxidoreductase activity"/>
    <property type="evidence" value="ECO:0007669"/>
    <property type="project" value="UniProtKB-KW"/>
</dbReference>
<protein>
    <submittedName>
        <fullName evidence="7">Nitroreductase</fullName>
    </submittedName>
</protein>
<dbReference type="AlphaFoldDB" id="A0A2G6E9S5"/>
<dbReference type="CDD" id="cd20609">
    <property type="entry name" value="nitroreductase"/>
    <property type="match status" value="1"/>
</dbReference>
<feature type="domain" description="Nitroreductase" evidence="6">
    <location>
        <begin position="64"/>
        <end position="147"/>
    </location>
</feature>
<dbReference type="InterPro" id="IPR000415">
    <property type="entry name" value="Nitroreductase-like"/>
</dbReference>
<comment type="caution">
    <text evidence="7">The sequence shown here is derived from an EMBL/GenBank/DDBJ whole genome shotgun (WGS) entry which is preliminary data.</text>
</comment>
<dbReference type="Gene3D" id="3.40.109.10">
    <property type="entry name" value="NADH Oxidase"/>
    <property type="match status" value="1"/>
</dbReference>
<accession>A0A2G6E9S5</accession>
<evidence type="ECO:0000259" key="6">
    <source>
        <dbReference type="Pfam" id="PF00881"/>
    </source>
</evidence>
<dbReference type="Pfam" id="PF00881">
    <property type="entry name" value="Nitroreductase"/>
    <property type="match status" value="2"/>
</dbReference>
<dbReference type="PANTHER" id="PTHR43673:SF2">
    <property type="entry name" value="NITROREDUCTASE"/>
    <property type="match status" value="1"/>
</dbReference>
<keyword evidence="3" id="KW-0285">Flavoprotein</keyword>
<reference evidence="7 8" key="1">
    <citation type="submission" date="2017-10" db="EMBL/GenBank/DDBJ databases">
        <title>Novel microbial diversity and functional potential in the marine mammal oral microbiome.</title>
        <authorList>
            <person name="Dudek N.K."/>
            <person name="Sun C.L."/>
            <person name="Burstein D."/>
            <person name="Kantor R.S."/>
            <person name="Aliaga Goltsman D.S."/>
            <person name="Bik E.M."/>
            <person name="Thomas B.C."/>
            <person name="Banfield J.F."/>
            <person name="Relman D.A."/>
        </authorList>
    </citation>
    <scope>NUCLEOTIDE SEQUENCE [LARGE SCALE GENOMIC DNA]</scope>
    <source>
        <strain evidence="7">DOLZORAL124_49_17</strain>
    </source>
</reference>
<evidence type="ECO:0000256" key="4">
    <source>
        <dbReference type="ARBA" id="ARBA00022643"/>
    </source>
</evidence>
<comment type="similarity">
    <text evidence="2">Belongs to the nitroreductase family.</text>
</comment>
<dbReference type="Proteomes" id="UP000229740">
    <property type="component" value="Unassembled WGS sequence"/>
</dbReference>
<evidence type="ECO:0000256" key="5">
    <source>
        <dbReference type="ARBA" id="ARBA00023002"/>
    </source>
</evidence>